<accession>A0A7Y0EDH8</accession>
<comment type="caution">
    <text evidence="2">The sequence shown here is derived from an EMBL/GenBank/DDBJ whole genome shotgun (WGS) entry which is preliminary data.</text>
</comment>
<protein>
    <submittedName>
        <fullName evidence="2">Glycosyltransferase</fullName>
    </submittedName>
</protein>
<dbReference type="Pfam" id="PF00535">
    <property type="entry name" value="Glycos_transf_2"/>
    <property type="match status" value="1"/>
</dbReference>
<evidence type="ECO:0000313" key="3">
    <source>
        <dbReference type="Proteomes" id="UP000537131"/>
    </source>
</evidence>
<evidence type="ECO:0000259" key="1">
    <source>
        <dbReference type="Pfam" id="PF00535"/>
    </source>
</evidence>
<dbReference type="AlphaFoldDB" id="A0A7Y0EDH8"/>
<dbReference type="RefSeq" id="WP_169296084.1">
    <property type="nucleotide sequence ID" value="NZ_JABBNI010000004.1"/>
</dbReference>
<dbReference type="InterPro" id="IPR050834">
    <property type="entry name" value="Glycosyltransf_2"/>
</dbReference>
<dbReference type="PANTHER" id="PTHR43685">
    <property type="entry name" value="GLYCOSYLTRANSFERASE"/>
    <property type="match status" value="1"/>
</dbReference>
<gene>
    <name evidence="2" type="ORF">HBE96_01935</name>
</gene>
<proteinExistence type="predicted"/>
<evidence type="ECO:0000313" key="2">
    <source>
        <dbReference type="EMBL" id="NMM61481.1"/>
    </source>
</evidence>
<reference evidence="2 3" key="2">
    <citation type="submission" date="2020-06" db="EMBL/GenBank/DDBJ databases">
        <title>Complete Genome Sequence of Clostridium muelleri sp. nov. P21T, an Acid-Alcohol Producing Acetogen Isolated from Old Hay.</title>
        <authorList>
            <person name="Duncan K.E."/>
            <person name="Tanner R.S."/>
        </authorList>
    </citation>
    <scope>NUCLEOTIDE SEQUENCE [LARGE SCALE GENOMIC DNA]</scope>
    <source>
        <strain evidence="2 3">P21</strain>
    </source>
</reference>
<dbReference type="InterPro" id="IPR029044">
    <property type="entry name" value="Nucleotide-diphossugar_trans"/>
</dbReference>
<organism evidence="2 3">
    <name type="scientific">Clostridium muellerianum</name>
    <dbReference type="NCBI Taxonomy" id="2716538"/>
    <lineage>
        <taxon>Bacteria</taxon>
        <taxon>Bacillati</taxon>
        <taxon>Bacillota</taxon>
        <taxon>Clostridia</taxon>
        <taxon>Eubacteriales</taxon>
        <taxon>Clostridiaceae</taxon>
        <taxon>Clostridium</taxon>
    </lineage>
</organism>
<keyword evidence="2" id="KW-0808">Transferase</keyword>
<dbReference type="Proteomes" id="UP000537131">
    <property type="component" value="Unassembled WGS sequence"/>
</dbReference>
<dbReference type="PANTHER" id="PTHR43685:SF2">
    <property type="entry name" value="GLYCOSYLTRANSFERASE 2-LIKE DOMAIN-CONTAINING PROTEIN"/>
    <property type="match status" value="1"/>
</dbReference>
<dbReference type="GO" id="GO:0016740">
    <property type="term" value="F:transferase activity"/>
    <property type="evidence" value="ECO:0007669"/>
    <property type="project" value="UniProtKB-KW"/>
</dbReference>
<dbReference type="SUPFAM" id="SSF53448">
    <property type="entry name" value="Nucleotide-diphospho-sugar transferases"/>
    <property type="match status" value="1"/>
</dbReference>
<dbReference type="InterPro" id="IPR001173">
    <property type="entry name" value="Glyco_trans_2-like"/>
</dbReference>
<dbReference type="Gene3D" id="1.25.40.10">
    <property type="entry name" value="Tetratricopeptide repeat domain"/>
    <property type="match status" value="1"/>
</dbReference>
<dbReference type="SUPFAM" id="SSF48452">
    <property type="entry name" value="TPR-like"/>
    <property type="match status" value="1"/>
</dbReference>
<feature type="domain" description="Glycosyltransferase 2-like" evidence="1">
    <location>
        <begin position="7"/>
        <end position="149"/>
    </location>
</feature>
<sequence>MSKKKISAVMAVYNREKYLKEAIDSVINQSYDNWELILVNDASTDGSHYICEEYSKEYPQKVKYINLKENGGAGNSFYTGTVNASGDYITFIGSDDIQLEDKFKISIDYLEVNPHIDMVFSNYETMSEDGIRTGRKLTWPNNINDNNKLLDNELRRNYMFSGLCVMKNTKNAIFDKNLRYSEDYDFFLNLVCKGYKAFFMDEALALVRIHDNNMSARYKETNEAVKFILNKYDVEDLYNKLKLNNLNHNRIHNTLGIFSIIKESYEQALHCFEKFNFNSYSKEDFCDNLFYKATVYYYLKKYKECMECLNNVLEYLPEEPTIFNNIAVVNSILENNNDIYKYLLKALELEPLYMDAKLNNESLKKSLVLNRFTTKFLRKNVVHEENALLK</sequence>
<dbReference type="Gene3D" id="3.90.550.10">
    <property type="entry name" value="Spore Coat Polysaccharide Biosynthesis Protein SpsA, Chain A"/>
    <property type="match status" value="1"/>
</dbReference>
<name>A0A7Y0EDH8_9CLOT</name>
<dbReference type="EMBL" id="JABBNI010000004">
    <property type="protein sequence ID" value="NMM61481.1"/>
    <property type="molecule type" value="Genomic_DNA"/>
</dbReference>
<dbReference type="InterPro" id="IPR011990">
    <property type="entry name" value="TPR-like_helical_dom_sf"/>
</dbReference>
<keyword evidence="3" id="KW-1185">Reference proteome</keyword>
<reference evidence="2 3" key="1">
    <citation type="submission" date="2020-04" db="EMBL/GenBank/DDBJ databases">
        <authorList>
            <person name="Doyle D.A."/>
        </authorList>
    </citation>
    <scope>NUCLEOTIDE SEQUENCE [LARGE SCALE GENOMIC DNA]</scope>
    <source>
        <strain evidence="2 3">P21</strain>
    </source>
</reference>